<dbReference type="Pfam" id="PF21948">
    <property type="entry name" value="LplA-B_cat"/>
    <property type="match status" value="1"/>
</dbReference>
<evidence type="ECO:0000256" key="6">
    <source>
        <dbReference type="HAMAP-Rule" id="MF_00013"/>
    </source>
</evidence>
<gene>
    <name evidence="6 9" type="primary">lipB</name>
    <name evidence="9" type="ORF">ACFO3G_05085</name>
</gene>
<keyword evidence="2 6" id="KW-0963">Cytoplasm</keyword>
<dbReference type="PIRSF" id="PIRSF016262">
    <property type="entry name" value="LPLase"/>
    <property type="match status" value="1"/>
</dbReference>
<dbReference type="HAMAP" id="MF_00013">
    <property type="entry name" value="LipB"/>
    <property type="match status" value="1"/>
</dbReference>
<feature type="binding site" evidence="6">
    <location>
        <begin position="87"/>
        <end position="94"/>
    </location>
    <ligand>
        <name>substrate</name>
    </ligand>
</feature>
<comment type="catalytic activity">
    <reaction evidence="6 7">
        <text>octanoyl-[ACP] + L-lysyl-[protein] = N(6)-octanoyl-L-lysyl-[protein] + holo-[ACP] + H(+)</text>
        <dbReference type="Rhea" id="RHEA:17665"/>
        <dbReference type="Rhea" id="RHEA-COMP:9636"/>
        <dbReference type="Rhea" id="RHEA-COMP:9685"/>
        <dbReference type="Rhea" id="RHEA-COMP:9752"/>
        <dbReference type="Rhea" id="RHEA-COMP:9928"/>
        <dbReference type="ChEBI" id="CHEBI:15378"/>
        <dbReference type="ChEBI" id="CHEBI:29969"/>
        <dbReference type="ChEBI" id="CHEBI:64479"/>
        <dbReference type="ChEBI" id="CHEBI:78463"/>
        <dbReference type="ChEBI" id="CHEBI:78809"/>
        <dbReference type="EC" id="2.3.1.181"/>
    </reaction>
</comment>
<proteinExistence type="inferred from homology"/>
<dbReference type="InterPro" id="IPR004143">
    <property type="entry name" value="BPL_LPL_catalytic"/>
</dbReference>
<feature type="binding site" evidence="6">
    <location>
        <begin position="160"/>
        <end position="162"/>
    </location>
    <ligand>
        <name>substrate</name>
    </ligand>
</feature>
<evidence type="ECO:0000256" key="4">
    <source>
        <dbReference type="ARBA" id="ARBA00023315"/>
    </source>
</evidence>
<dbReference type="PROSITE" id="PS51733">
    <property type="entry name" value="BPL_LPL_CATALYTIC"/>
    <property type="match status" value="1"/>
</dbReference>
<dbReference type="EMBL" id="JBHSGO010000161">
    <property type="protein sequence ID" value="MFC4665973.1"/>
    <property type="molecule type" value="Genomic_DNA"/>
</dbReference>
<dbReference type="RefSeq" id="WP_380078594.1">
    <property type="nucleotide sequence ID" value="NZ_JBHSGO010000161.1"/>
</dbReference>
<protein>
    <recommendedName>
        <fullName evidence="6 7">Octanoyltransferase</fullName>
        <ecNumber evidence="6 7">2.3.1.181</ecNumber>
    </recommendedName>
    <alternativeName>
        <fullName evidence="6">Lipoate-protein ligase B</fullName>
    </alternativeName>
    <alternativeName>
        <fullName evidence="6">Lipoyl/octanoyl transferase</fullName>
    </alternativeName>
    <alternativeName>
        <fullName evidence="6">Octanoyl-[acyl-carrier-protein]-protein N-octanoyltransferase</fullName>
    </alternativeName>
</protein>
<dbReference type="SUPFAM" id="SSF55681">
    <property type="entry name" value="Class II aaRS and biotin synthetases"/>
    <property type="match status" value="1"/>
</dbReference>
<feature type="domain" description="BPL/LPL catalytic" evidence="8">
    <location>
        <begin position="42"/>
        <end position="228"/>
    </location>
</feature>
<comment type="caution">
    <text evidence="9">The sequence shown here is derived from an EMBL/GenBank/DDBJ whole genome shotgun (WGS) entry which is preliminary data.</text>
</comment>
<feature type="binding site" evidence="6">
    <location>
        <begin position="173"/>
        <end position="175"/>
    </location>
    <ligand>
        <name>substrate</name>
    </ligand>
</feature>
<feature type="site" description="Lowers pKa of active site Cys" evidence="6">
    <location>
        <position position="157"/>
    </location>
</feature>
<keyword evidence="4 6" id="KW-0012">Acyltransferase</keyword>
<dbReference type="NCBIfam" id="NF010925">
    <property type="entry name" value="PRK14345.1"/>
    <property type="match status" value="1"/>
</dbReference>
<dbReference type="InterPro" id="IPR045864">
    <property type="entry name" value="aa-tRNA-synth_II/BPL/LPL"/>
</dbReference>
<sequence length="228" mass="26311">MRIKFDHAPFRYEDCGKIDYSEAHSLQVEYFERGLKAKRENRKAHNVLLFCEHQPVLTLGRHGDEHNLIVSEELLKQRGIELHRIERGGDITYHGPGQITGYPIFDLEQFGLGVKKYIYLLEQCIINLLDHYQIKGERLEGATGVWIEPGHPTRARKICAIGVKCSRYMTMHGFALNVNTDLSHFSLINPCGFTDKGVTSMEKELGHKLDFTEVKRNLQMIFLSLFHK</sequence>
<evidence type="ECO:0000256" key="7">
    <source>
        <dbReference type="PIRNR" id="PIRNR016262"/>
    </source>
</evidence>
<organism evidence="9 10">
    <name type="scientific">Falsiporphyromonas endometrii</name>
    <dbReference type="NCBI Taxonomy" id="1387297"/>
    <lineage>
        <taxon>Bacteria</taxon>
        <taxon>Pseudomonadati</taxon>
        <taxon>Bacteroidota</taxon>
        <taxon>Bacteroidia</taxon>
        <taxon>Bacteroidales</taxon>
        <taxon>Porphyromonadaceae</taxon>
        <taxon>Falsiporphyromonas</taxon>
    </lineage>
</organism>
<evidence type="ECO:0000313" key="10">
    <source>
        <dbReference type="Proteomes" id="UP001596020"/>
    </source>
</evidence>
<feature type="active site" description="Acyl-thioester intermediate" evidence="6">
    <location>
        <position position="191"/>
    </location>
</feature>
<dbReference type="CDD" id="cd16444">
    <property type="entry name" value="LipB"/>
    <property type="match status" value="1"/>
</dbReference>
<dbReference type="PROSITE" id="PS01313">
    <property type="entry name" value="LIPB"/>
    <property type="match status" value="1"/>
</dbReference>
<evidence type="ECO:0000256" key="5">
    <source>
        <dbReference type="ARBA" id="ARBA00024732"/>
    </source>
</evidence>
<accession>A0ABV9K7P2</accession>
<evidence type="ECO:0000259" key="8">
    <source>
        <dbReference type="PROSITE" id="PS51733"/>
    </source>
</evidence>
<reference evidence="10" key="1">
    <citation type="journal article" date="2019" name="Int. J. Syst. Evol. Microbiol.">
        <title>The Global Catalogue of Microorganisms (GCM) 10K type strain sequencing project: providing services to taxonomists for standard genome sequencing and annotation.</title>
        <authorList>
            <consortium name="The Broad Institute Genomics Platform"/>
            <consortium name="The Broad Institute Genome Sequencing Center for Infectious Disease"/>
            <person name="Wu L."/>
            <person name="Ma J."/>
        </authorList>
    </citation>
    <scope>NUCLEOTIDE SEQUENCE [LARGE SCALE GENOMIC DNA]</scope>
    <source>
        <strain evidence="10">CGMCC 4.7357</strain>
    </source>
</reference>
<dbReference type="NCBIfam" id="TIGR00214">
    <property type="entry name" value="lipB"/>
    <property type="match status" value="1"/>
</dbReference>
<dbReference type="GO" id="GO:0033819">
    <property type="term" value="F:lipoyl(octanoyl) transferase activity"/>
    <property type="evidence" value="ECO:0007669"/>
    <property type="project" value="UniProtKB-EC"/>
</dbReference>
<evidence type="ECO:0000256" key="1">
    <source>
        <dbReference type="ARBA" id="ARBA00004821"/>
    </source>
</evidence>
<keyword evidence="3 6" id="KW-0808">Transferase</keyword>
<dbReference type="EC" id="2.3.1.181" evidence="6 7"/>
<dbReference type="PANTHER" id="PTHR10993:SF12">
    <property type="entry name" value="OCTANOYLTRANSFERASE"/>
    <property type="match status" value="1"/>
</dbReference>
<evidence type="ECO:0000256" key="2">
    <source>
        <dbReference type="ARBA" id="ARBA00022490"/>
    </source>
</evidence>
<dbReference type="PANTHER" id="PTHR10993">
    <property type="entry name" value="OCTANOYLTRANSFERASE"/>
    <property type="match status" value="1"/>
</dbReference>
<dbReference type="InterPro" id="IPR020605">
    <property type="entry name" value="Octanoyltransferase_CS"/>
</dbReference>
<dbReference type="Proteomes" id="UP001596020">
    <property type="component" value="Unassembled WGS sequence"/>
</dbReference>
<comment type="subcellular location">
    <subcellularLocation>
        <location evidence="6">Cytoplasm</location>
    </subcellularLocation>
</comment>
<comment type="function">
    <text evidence="5 6 7">Catalyzes the transfer of endogenously produced octanoic acid from octanoyl-acyl-carrier-protein onto the lipoyl domains of lipoate-dependent enzymes. Lipoyl-ACP can also act as a substrate although octanoyl-ACP is likely to be the physiological substrate.</text>
</comment>
<comment type="miscellaneous">
    <text evidence="6">In the reaction, the free carboxyl group of octanoic acid is attached via an amide linkage to the epsilon-amino group of a specific lysine residue of lipoyl domains of lipoate-dependent enzymes.</text>
</comment>
<dbReference type="Gene3D" id="3.30.930.10">
    <property type="entry name" value="Bira Bifunctional Protein, Domain 2"/>
    <property type="match status" value="1"/>
</dbReference>
<comment type="similarity">
    <text evidence="6 7">Belongs to the LipB family.</text>
</comment>
<comment type="pathway">
    <text evidence="1 6 7">Protein modification; protein lipoylation via endogenous pathway; protein N(6)-(lipoyl)lysine from octanoyl-[acyl-carrier-protein]: step 1/2.</text>
</comment>
<name>A0ABV9K7P2_9PORP</name>
<evidence type="ECO:0000313" key="9">
    <source>
        <dbReference type="EMBL" id="MFC4665973.1"/>
    </source>
</evidence>
<evidence type="ECO:0000256" key="3">
    <source>
        <dbReference type="ARBA" id="ARBA00022679"/>
    </source>
</evidence>
<dbReference type="InterPro" id="IPR000544">
    <property type="entry name" value="Octanoyltransferase"/>
</dbReference>
<keyword evidence="10" id="KW-1185">Reference proteome</keyword>